<dbReference type="Gene3D" id="3.30.1340.10">
    <property type="entry name" value="HPr-like"/>
    <property type="match status" value="1"/>
</dbReference>
<comment type="caution">
    <text evidence="7">The sequence shown here is derived from an EMBL/GenBank/DDBJ whole genome shotgun (WGS) entry which is preliminary data.</text>
</comment>
<dbReference type="CDD" id="cd00367">
    <property type="entry name" value="PTS-HPr_like"/>
    <property type="match status" value="1"/>
</dbReference>
<evidence type="ECO:0000256" key="2">
    <source>
        <dbReference type="ARBA" id="ARBA00020422"/>
    </source>
</evidence>
<keyword evidence="4" id="KW-0762">Sugar transport</keyword>
<dbReference type="PANTHER" id="PTHR33705:SF1">
    <property type="entry name" value="PHOSPHOCARRIER PROTEIN HPR"/>
    <property type="match status" value="1"/>
</dbReference>
<sequence>MVSKQTTIINATGLHARPASAFVMEAKKYQCDITIKDVNKDGAGANAKSIMMILAAGLGTGTTVEVTCDGPDEQEALDALIALIDSGFGE</sequence>
<dbReference type="NCBIfam" id="TIGR01003">
    <property type="entry name" value="PTS_HPr_family"/>
    <property type="match status" value="1"/>
</dbReference>
<dbReference type="SUPFAM" id="SSF55594">
    <property type="entry name" value="HPr-like"/>
    <property type="match status" value="1"/>
</dbReference>
<dbReference type="EMBL" id="DVMQ01000014">
    <property type="protein sequence ID" value="HIU24127.1"/>
    <property type="molecule type" value="Genomic_DNA"/>
</dbReference>
<reference evidence="7" key="1">
    <citation type="submission" date="2020-10" db="EMBL/GenBank/DDBJ databases">
        <authorList>
            <person name="Gilroy R."/>
        </authorList>
    </citation>
    <scope>NUCLEOTIDE SEQUENCE</scope>
    <source>
        <strain evidence="7">ChiHjej12B11-29160</strain>
    </source>
</reference>
<dbReference type="InterPro" id="IPR050399">
    <property type="entry name" value="HPr"/>
</dbReference>
<keyword evidence="3" id="KW-0813">Transport</keyword>
<evidence type="ECO:0000256" key="4">
    <source>
        <dbReference type="ARBA" id="ARBA00022597"/>
    </source>
</evidence>
<feature type="domain" description="HPr" evidence="6">
    <location>
        <begin position="1"/>
        <end position="90"/>
    </location>
</feature>
<gene>
    <name evidence="7" type="ORF">IAD17_04330</name>
</gene>
<evidence type="ECO:0000313" key="7">
    <source>
        <dbReference type="EMBL" id="HIU24127.1"/>
    </source>
</evidence>
<dbReference type="PANTHER" id="PTHR33705">
    <property type="entry name" value="PHOSPHOCARRIER PROTEIN HPR"/>
    <property type="match status" value="1"/>
</dbReference>
<dbReference type="Pfam" id="PF00381">
    <property type="entry name" value="PTS-HPr"/>
    <property type="match status" value="1"/>
</dbReference>
<dbReference type="PRINTS" id="PR00107">
    <property type="entry name" value="PHOSPHOCPHPR"/>
</dbReference>
<evidence type="ECO:0000313" key="8">
    <source>
        <dbReference type="Proteomes" id="UP000824078"/>
    </source>
</evidence>
<dbReference type="InterPro" id="IPR001020">
    <property type="entry name" value="PTS_HPr_His_P_site"/>
</dbReference>
<dbReference type="AlphaFoldDB" id="A0A9D1L5I8"/>
<accession>A0A9D1L5I8</accession>
<protein>
    <recommendedName>
        <fullName evidence="2">Phosphocarrier protein HPr</fullName>
    </recommendedName>
    <alternativeName>
        <fullName evidence="5">Histidine-containing protein</fullName>
    </alternativeName>
</protein>
<name>A0A9D1L5I8_9ACTN</name>
<dbReference type="Proteomes" id="UP000824078">
    <property type="component" value="Unassembled WGS sequence"/>
</dbReference>
<dbReference type="InterPro" id="IPR035895">
    <property type="entry name" value="HPr-like_sf"/>
</dbReference>
<evidence type="ECO:0000256" key="1">
    <source>
        <dbReference type="ARBA" id="ARBA00003681"/>
    </source>
</evidence>
<evidence type="ECO:0000256" key="3">
    <source>
        <dbReference type="ARBA" id="ARBA00022448"/>
    </source>
</evidence>
<dbReference type="InterPro" id="IPR000032">
    <property type="entry name" value="HPr-like"/>
</dbReference>
<dbReference type="PROSITE" id="PS00369">
    <property type="entry name" value="PTS_HPR_HIS"/>
    <property type="match status" value="1"/>
</dbReference>
<dbReference type="PROSITE" id="PS51350">
    <property type="entry name" value="PTS_HPR_DOM"/>
    <property type="match status" value="1"/>
</dbReference>
<comment type="function">
    <text evidence="1">General (non sugar-specific) component of the phosphoenolpyruvate-dependent sugar phosphotransferase system (sugar PTS). This major carbohydrate active-transport system catalyzes the phosphorylation of incoming sugar substrates concomitantly with their translocation across the cell membrane. The phosphoryl group from phosphoenolpyruvate (PEP) is transferred to the phosphoryl carrier protein HPr by enzyme I. Phospho-HPr then transfers it to the PTS EIIA domain.</text>
</comment>
<evidence type="ECO:0000259" key="6">
    <source>
        <dbReference type="PROSITE" id="PS51350"/>
    </source>
</evidence>
<organism evidence="7 8">
    <name type="scientific">Candidatus Coprovicinus avistercoris</name>
    <dbReference type="NCBI Taxonomy" id="2840754"/>
    <lineage>
        <taxon>Bacteria</taxon>
        <taxon>Bacillati</taxon>
        <taxon>Actinomycetota</taxon>
        <taxon>Coriobacteriia</taxon>
        <taxon>Coriobacteriales</taxon>
        <taxon>Coriobacteriaceae</taxon>
        <taxon>Coriobacteriaceae incertae sedis</taxon>
        <taxon>Candidatus Coprovicinus</taxon>
    </lineage>
</organism>
<proteinExistence type="predicted"/>
<reference evidence="7" key="2">
    <citation type="journal article" date="2021" name="PeerJ">
        <title>Extensive microbial diversity within the chicken gut microbiome revealed by metagenomics and culture.</title>
        <authorList>
            <person name="Gilroy R."/>
            <person name="Ravi A."/>
            <person name="Getino M."/>
            <person name="Pursley I."/>
            <person name="Horton D.L."/>
            <person name="Alikhan N.F."/>
            <person name="Baker D."/>
            <person name="Gharbi K."/>
            <person name="Hall N."/>
            <person name="Watson M."/>
            <person name="Adriaenssens E.M."/>
            <person name="Foster-Nyarko E."/>
            <person name="Jarju S."/>
            <person name="Secka A."/>
            <person name="Antonio M."/>
            <person name="Oren A."/>
            <person name="Chaudhuri R.R."/>
            <person name="La Ragione R."/>
            <person name="Hildebrand F."/>
            <person name="Pallen M.J."/>
        </authorList>
    </citation>
    <scope>NUCLEOTIDE SEQUENCE</scope>
    <source>
        <strain evidence="7">ChiHjej12B11-29160</strain>
    </source>
</reference>
<evidence type="ECO:0000256" key="5">
    <source>
        <dbReference type="ARBA" id="ARBA00033055"/>
    </source>
</evidence>